<protein>
    <submittedName>
        <fullName evidence="2">Uncharacterized protein</fullName>
    </submittedName>
</protein>
<organism evidence="2 3">
    <name type="scientific">Molorchus minor</name>
    <dbReference type="NCBI Taxonomy" id="1323400"/>
    <lineage>
        <taxon>Eukaryota</taxon>
        <taxon>Metazoa</taxon>
        <taxon>Ecdysozoa</taxon>
        <taxon>Arthropoda</taxon>
        <taxon>Hexapoda</taxon>
        <taxon>Insecta</taxon>
        <taxon>Pterygota</taxon>
        <taxon>Neoptera</taxon>
        <taxon>Endopterygota</taxon>
        <taxon>Coleoptera</taxon>
        <taxon>Polyphaga</taxon>
        <taxon>Cucujiformia</taxon>
        <taxon>Chrysomeloidea</taxon>
        <taxon>Cerambycidae</taxon>
        <taxon>Lamiinae</taxon>
        <taxon>Monochamini</taxon>
        <taxon>Molorchus</taxon>
    </lineage>
</organism>
<sequence length="187" mass="22001">MCIRLKEAEENYERINMELSLVIKEKEQREILLLEKEALEKNMSDLKSCIEDGKANLSAQKKQYEQTFDTALVKLEKNKENLAEINKENAELCYNIIVASKEYNAKVEEKNSNLLSKLELEKIANENEILMVQIRLLEEQIEQKKKNCQELSEKINMLSNDKSLQEHNKKKPYLMSSTEYLIEKQKK</sequence>
<proteinExistence type="predicted"/>
<keyword evidence="1" id="KW-0175">Coiled coil</keyword>
<name>A0ABQ9JFK2_9CUCU</name>
<comment type="caution">
    <text evidence="2">The sequence shown here is derived from an EMBL/GenBank/DDBJ whole genome shotgun (WGS) entry which is preliminary data.</text>
</comment>
<dbReference type="Proteomes" id="UP001162164">
    <property type="component" value="Unassembled WGS sequence"/>
</dbReference>
<feature type="coiled-coil region" evidence="1">
    <location>
        <begin position="120"/>
        <end position="168"/>
    </location>
</feature>
<evidence type="ECO:0000313" key="3">
    <source>
        <dbReference type="Proteomes" id="UP001162164"/>
    </source>
</evidence>
<evidence type="ECO:0000256" key="1">
    <source>
        <dbReference type="SAM" id="Coils"/>
    </source>
</evidence>
<dbReference type="EMBL" id="JAPWTJ010000626">
    <property type="protein sequence ID" value="KAJ8976800.1"/>
    <property type="molecule type" value="Genomic_DNA"/>
</dbReference>
<reference evidence="2" key="1">
    <citation type="journal article" date="2023" name="Insect Mol. Biol.">
        <title>Genome sequencing provides insights into the evolution of gene families encoding plant cell wall-degrading enzymes in longhorned beetles.</title>
        <authorList>
            <person name="Shin N.R."/>
            <person name="Okamura Y."/>
            <person name="Kirsch R."/>
            <person name="Pauchet Y."/>
        </authorList>
    </citation>
    <scope>NUCLEOTIDE SEQUENCE</scope>
    <source>
        <strain evidence="2">MMC_N1</strain>
    </source>
</reference>
<keyword evidence="3" id="KW-1185">Reference proteome</keyword>
<feature type="non-terminal residue" evidence="2">
    <location>
        <position position="187"/>
    </location>
</feature>
<accession>A0ABQ9JFK2</accession>
<evidence type="ECO:0000313" key="2">
    <source>
        <dbReference type="EMBL" id="KAJ8976800.1"/>
    </source>
</evidence>
<feature type="coiled-coil region" evidence="1">
    <location>
        <begin position="5"/>
        <end position="95"/>
    </location>
</feature>
<gene>
    <name evidence="2" type="ORF">NQ317_004350</name>
</gene>